<evidence type="ECO:0000256" key="4">
    <source>
        <dbReference type="SAM" id="MobiDB-lite"/>
    </source>
</evidence>
<keyword evidence="6" id="KW-1185">Reference proteome</keyword>
<dbReference type="Pfam" id="PF12796">
    <property type="entry name" value="Ank_2"/>
    <property type="match status" value="1"/>
</dbReference>
<protein>
    <recommendedName>
        <fullName evidence="7">Ankyrin repeat domain 26</fullName>
    </recommendedName>
</protein>
<dbReference type="PANTHER" id="PTHR24147">
    <property type="entry name" value="ANKYRIN REPEAT DOMAIN 36-RELATED"/>
    <property type="match status" value="1"/>
</dbReference>
<feature type="repeat" description="ANK" evidence="3">
    <location>
        <begin position="148"/>
        <end position="180"/>
    </location>
</feature>
<evidence type="ECO:0000313" key="6">
    <source>
        <dbReference type="Proteomes" id="UP000593571"/>
    </source>
</evidence>
<dbReference type="PRINTS" id="PR01415">
    <property type="entry name" value="ANKYRIN"/>
</dbReference>
<organism evidence="5 6">
    <name type="scientific">Rousettus aegyptiacus</name>
    <name type="common">Egyptian fruit bat</name>
    <name type="synonym">Pteropus aegyptiacus</name>
    <dbReference type="NCBI Taxonomy" id="9407"/>
    <lineage>
        <taxon>Eukaryota</taxon>
        <taxon>Metazoa</taxon>
        <taxon>Chordata</taxon>
        <taxon>Craniata</taxon>
        <taxon>Vertebrata</taxon>
        <taxon>Euteleostomi</taxon>
        <taxon>Mammalia</taxon>
        <taxon>Eutheria</taxon>
        <taxon>Laurasiatheria</taxon>
        <taxon>Chiroptera</taxon>
        <taxon>Yinpterochiroptera</taxon>
        <taxon>Pteropodoidea</taxon>
        <taxon>Pteropodidae</taxon>
        <taxon>Rousettinae</taxon>
        <taxon>Rousettus</taxon>
    </lineage>
</organism>
<dbReference type="Proteomes" id="UP000593571">
    <property type="component" value="Unassembled WGS sequence"/>
</dbReference>
<dbReference type="Gene3D" id="1.25.40.20">
    <property type="entry name" value="Ankyrin repeat-containing domain"/>
    <property type="match status" value="1"/>
</dbReference>
<dbReference type="AlphaFoldDB" id="A0A7J8FJ78"/>
<accession>A0A7J8FJ78</accession>
<feature type="repeat" description="ANK" evidence="3">
    <location>
        <begin position="82"/>
        <end position="114"/>
    </location>
</feature>
<evidence type="ECO:0008006" key="7">
    <source>
        <dbReference type="Google" id="ProtNLM"/>
    </source>
</evidence>
<sequence length="221" mass="24490">MRRFFGFGSQKGKSSLGPLPIQESNGTYKVPDSGNGVTSEPRHHIQDKDLRKIHKAASVGNVQKLKQILLHKKSGLNDGERKNRTALHLACANGHSKVVALLADRKCQLNLCDNENKTALIKAVQCQEEECATILLEHGADPNITDIYGDTALHYAVTGQNMDMAAKLLSYKANIEERNKALSPWKELQGQVREGWRDMVSTEPWLSPCYHPSTLEGKTSC</sequence>
<dbReference type="Pfam" id="PF00023">
    <property type="entry name" value="Ank"/>
    <property type="match status" value="1"/>
</dbReference>
<dbReference type="EMBL" id="JACASE010000007">
    <property type="protein sequence ID" value="KAF6447611.1"/>
    <property type="molecule type" value="Genomic_DNA"/>
</dbReference>
<comment type="caution">
    <text evidence="5">The sequence shown here is derived from an EMBL/GenBank/DDBJ whole genome shotgun (WGS) entry which is preliminary data.</text>
</comment>
<feature type="repeat" description="ANK" evidence="3">
    <location>
        <begin position="115"/>
        <end position="147"/>
    </location>
</feature>
<dbReference type="PROSITE" id="PS50088">
    <property type="entry name" value="ANK_REPEAT"/>
    <property type="match status" value="3"/>
</dbReference>
<evidence type="ECO:0000313" key="5">
    <source>
        <dbReference type="EMBL" id="KAF6447611.1"/>
    </source>
</evidence>
<dbReference type="PANTHER" id="PTHR24147:SF60">
    <property type="entry name" value="ANKYRIN REPEAT DOMAIN-CONTAINING PROTEIN 26-RELATED"/>
    <property type="match status" value="1"/>
</dbReference>
<dbReference type="InterPro" id="IPR036770">
    <property type="entry name" value="Ankyrin_rpt-contain_sf"/>
</dbReference>
<keyword evidence="2 3" id="KW-0040">ANK repeat</keyword>
<dbReference type="SUPFAM" id="SSF48403">
    <property type="entry name" value="Ankyrin repeat"/>
    <property type="match status" value="1"/>
</dbReference>
<dbReference type="InterPro" id="IPR002110">
    <property type="entry name" value="Ankyrin_rpt"/>
</dbReference>
<evidence type="ECO:0000256" key="1">
    <source>
        <dbReference type="ARBA" id="ARBA00022737"/>
    </source>
</evidence>
<dbReference type="FunFam" id="1.25.40.20:FF:000208">
    <property type="entry name" value="Ankyrin repeat domain-containing protein 26"/>
    <property type="match status" value="1"/>
</dbReference>
<dbReference type="SMART" id="SM00248">
    <property type="entry name" value="ANK"/>
    <property type="match status" value="3"/>
</dbReference>
<evidence type="ECO:0000256" key="3">
    <source>
        <dbReference type="PROSITE-ProRule" id="PRU00023"/>
    </source>
</evidence>
<name>A0A7J8FJ78_ROUAE</name>
<proteinExistence type="predicted"/>
<dbReference type="InterPro" id="IPR050657">
    <property type="entry name" value="Ankyrin_repeat_domain"/>
</dbReference>
<reference evidence="5 6" key="1">
    <citation type="journal article" date="2020" name="Nature">
        <title>Six reference-quality genomes reveal evolution of bat adaptations.</title>
        <authorList>
            <person name="Jebb D."/>
            <person name="Huang Z."/>
            <person name="Pippel M."/>
            <person name="Hughes G.M."/>
            <person name="Lavrichenko K."/>
            <person name="Devanna P."/>
            <person name="Winkler S."/>
            <person name="Jermiin L.S."/>
            <person name="Skirmuntt E.C."/>
            <person name="Katzourakis A."/>
            <person name="Burkitt-Gray L."/>
            <person name="Ray D.A."/>
            <person name="Sullivan K.A.M."/>
            <person name="Roscito J.G."/>
            <person name="Kirilenko B.M."/>
            <person name="Davalos L.M."/>
            <person name="Corthals A.P."/>
            <person name="Power M.L."/>
            <person name="Jones G."/>
            <person name="Ransome R.D."/>
            <person name="Dechmann D.K.N."/>
            <person name="Locatelli A.G."/>
            <person name="Puechmaille S.J."/>
            <person name="Fedrigo O."/>
            <person name="Jarvis E.D."/>
            <person name="Hiller M."/>
            <person name="Vernes S.C."/>
            <person name="Myers E.W."/>
            <person name="Teeling E.C."/>
        </authorList>
    </citation>
    <scope>NUCLEOTIDE SEQUENCE [LARGE SCALE GENOMIC DNA]</scope>
    <source>
        <strain evidence="5">MRouAeg1</strain>
        <tissue evidence="5">Muscle</tissue>
    </source>
</reference>
<evidence type="ECO:0000256" key="2">
    <source>
        <dbReference type="ARBA" id="ARBA00023043"/>
    </source>
</evidence>
<keyword evidence="1" id="KW-0677">Repeat</keyword>
<gene>
    <name evidence="5" type="ORF">HJG63_012017</name>
</gene>
<dbReference type="PROSITE" id="PS50297">
    <property type="entry name" value="ANK_REP_REGION"/>
    <property type="match status" value="2"/>
</dbReference>
<feature type="region of interest" description="Disordered" evidence="4">
    <location>
        <begin position="1"/>
        <end position="42"/>
    </location>
</feature>